<gene>
    <name evidence="8" type="ORF">K7X08_004715</name>
</gene>
<feature type="domain" description="Fe2OG dioxygenase" evidence="7">
    <location>
        <begin position="164"/>
        <end position="273"/>
    </location>
</feature>
<evidence type="ECO:0000256" key="4">
    <source>
        <dbReference type="ARBA" id="ARBA00023002"/>
    </source>
</evidence>
<dbReference type="PANTHER" id="PTHR10209:SF590">
    <property type="entry name" value="2-OXOGLUTARATE (2OG) AND FE(II)-DEPENDENT OXYGENASE SUPERFAMILY PROTEIN"/>
    <property type="match status" value="1"/>
</dbReference>
<evidence type="ECO:0000313" key="8">
    <source>
        <dbReference type="EMBL" id="KAJ8557949.1"/>
    </source>
</evidence>
<accession>A0A9Q1MHP8</accession>
<organism evidence="8 9">
    <name type="scientific">Anisodus acutangulus</name>
    <dbReference type="NCBI Taxonomy" id="402998"/>
    <lineage>
        <taxon>Eukaryota</taxon>
        <taxon>Viridiplantae</taxon>
        <taxon>Streptophyta</taxon>
        <taxon>Embryophyta</taxon>
        <taxon>Tracheophyta</taxon>
        <taxon>Spermatophyta</taxon>
        <taxon>Magnoliopsida</taxon>
        <taxon>eudicotyledons</taxon>
        <taxon>Gunneridae</taxon>
        <taxon>Pentapetalae</taxon>
        <taxon>asterids</taxon>
        <taxon>lamiids</taxon>
        <taxon>Solanales</taxon>
        <taxon>Solanaceae</taxon>
        <taxon>Solanoideae</taxon>
        <taxon>Hyoscyameae</taxon>
        <taxon>Anisodus</taxon>
    </lineage>
</organism>
<evidence type="ECO:0000256" key="5">
    <source>
        <dbReference type="ARBA" id="ARBA00023004"/>
    </source>
</evidence>
<dbReference type="PRINTS" id="PR00682">
    <property type="entry name" value="IPNSYNTHASE"/>
</dbReference>
<keyword evidence="2 6" id="KW-0479">Metal-binding</keyword>
<keyword evidence="5 6" id="KW-0408">Iron</keyword>
<dbReference type="GO" id="GO:0016706">
    <property type="term" value="F:2-oxoglutarate-dependent dioxygenase activity"/>
    <property type="evidence" value="ECO:0007669"/>
    <property type="project" value="UniProtKB-ARBA"/>
</dbReference>
<evidence type="ECO:0000256" key="2">
    <source>
        <dbReference type="ARBA" id="ARBA00022723"/>
    </source>
</evidence>
<dbReference type="InterPro" id="IPR027443">
    <property type="entry name" value="IPNS-like_sf"/>
</dbReference>
<reference evidence="9" key="1">
    <citation type="journal article" date="2023" name="Proc. Natl. Acad. Sci. U.S.A.">
        <title>Genomic and structural basis for evolution of tropane alkaloid biosynthesis.</title>
        <authorList>
            <person name="Wanga Y.-J."/>
            <person name="Taina T."/>
            <person name="Yua J.-Y."/>
            <person name="Lia J."/>
            <person name="Xua B."/>
            <person name="Chenc J."/>
            <person name="D'Auriad J.C."/>
            <person name="Huanga J.-P."/>
            <person name="Huanga S.-X."/>
        </authorList>
    </citation>
    <scope>NUCLEOTIDE SEQUENCE [LARGE SCALE GENOMIC DNA]</scope>
    <source>
        <strain evidence="9">cv. KIB-2019</strain>
    </source>
</reference>
<protein>
    <recommendedName>
        <fullName evidence="7">Fe2OG dioxygenase domain-containing protein</fullName>
    </recommendedName>
</protein>
<dbReference type="InterPro" id="IPR005123">
    <property type="entry name" value="Oxoglu/Fe-dep_dioxygenase_dom"/>
</dbReference>
<name>A0A9Q1MHP8_9SOLA</name>
<keyword evidence="9" id="KW-1185">Reference proteome</keyword>
<dbReference type="GO" id="GO:0031418">
    <property type="term" value="F:L-ascorbic acid binding"/>
    <property type="evidence" value="ECO:0007669"/>
    <property type="project" value="UniProtKB-KW"/>
</dbReference>
<dbReference type="PROSITE" id="PS51471">
    <property type="entry name" value="FE2OG_OXY"/>
    <property type="match status" value="1"/>
</dbReference>
<dbReference type="GO" id="GO:0002238">
    <property type="term" value="P:response to molecule of fungal origin"/>
    <property type="evidence" value="ECO:0007669"/>
    <property type="project" value="UniProtKB-ARBA"/>
</dbReference>
<comment type="caution">
    <text evidence="8">The sequence shown here is derived from an EMBL/GenBank/DDBJ whole genome shotgun (WGS) entry which is preliminary data.</text>
</comment>
<dbReference type="EMBL" id="JAJAGQ010000007">
    <property type="protein sequence ID" value="KAJ8557949.1"/>
    <property type="molecule type" value="Genomic_DNA"/>
</dbReference>
<dbReference type="InterPro" id="IPR044861">
    <property type="entry name" value="IPNS-like_FE2OG_OXY"/>
</dbReference>
<evidence type="ECO:0000259" key="7">
    <source>
        <dbReference type="PROSITE" id="PS51471"/>
    </source>
</evidence>
<dbReference type="AlphaFoldDB" id="A0A9Q1MHP8"/>
<dbReference type="OrthoDB" id="288590at2759"/>
<dbReference type="Gene3D" id="2.60.120.330">
    <property type="entry name" value="B-lactam Antibiotic, Isopenicillin N Synthase, Chain"/>
    <property type="match status" value="1"/>
</dbReference>
<dbReference type="SUPFAM" id="SSF51197">
    <property type="entry name" value="Clavaminate synthase-like"/>
    <property type="match status" value="1"/>
</dbReference>
<evidence type="ECO:0000256" key="1">
    <source>
        <dbReference type="ARBA" id="ARBA00008056"/>
    </source>
</evidence>
<sequence length="349" mass="39925">MTESIQLPIIDLTSPDRISTARAIRQACVEVGFFYLINHGVDEKLFKQVVEQSKQLFSLPLEEKMKLVRRKHRGYTPLYAEKLDPTSATQGDSKESFYIGPLEGKSVVSNLNQWPAEEVLPCWRSTIEDYHRRVLDAGIRLISLVALALELDEDFFHKAGACDSPNGFLRLLHYPGKLQLPEQVVYGASAHSDYGMLTLLATDGVGGLQVCREKFKRPQKWEDVHHLSGAFIVNIGDMMERWTNCLFRSTLHRVMPTGKERYSVTLKILFPVPVFVLLLLEINALIHLLPDFLQFVQETTWKGALKLHMLHRAVTSPNTRDSPKFFLRGKYNQSFSMAKMEACMRRFKV</sequence>
<keyword evidence="4 6" id="KW-0560">Oxidoreductase</keyword>
<dbReference type="GO" id="GO:0046872">
    <property type="term" value="F:metal ion binding"/>
    <property type="evidence" value="ECO:0007669"/>
    <property type="project" value="UniProtKB-KW"/>
</dbReference>
<dbReference type="Pfam" id="PF14226">
    <property type="entry name" value="DIOX_N"/>
    <property type="match status" value="1"/>
</dbReference>
<evidence type="ECO:0000256" key="3">
    <source>
        <dbReference type="ARBA" id="ARBA00022896"/>
    </source>
</evidence>
<dbReference type="PANTHER" id="PTHR10209">
    <property type="entry name" value="OXIDOREDUCTASE, 2OG-FE II OXYGENASE FAMILY PROTEIN"/>
    <property type="match status" value="1"/>
</dbReference>
<comment type="similarity">
    <text evidence="1 6">Belongs to the iron/ascorbate-dependent oxidoreductase family.</text>
</comment>
<dbReference type="Proteomes" id="UP001152561">
    <property type="component" value="Unassembled WGS sequence"/>
</dbReference>
<dbReference type="InterPro" id="IPR026992">
    <property type="entry name" value="DIOX_N"/>
</dbReference>
<evidence type="ECO:0000256" key="6">
    <source>
        <dbReference type="RuleBase" id="RU003682"/>
    </source>
</evidence>
<keyword evidence="3" id="KW-0847">Vitamin C</keyword>
<evidence type="ECO:0000313" key="9">
    <source>
        <dbReference type="Proteomes" id="UP001152561"/>
    </source>
</evidence>
<proteinExistence type="inferred from homology"/>
<dbReference type="Pfam" id="PF03171">
    <property type="entry name" value="2OG-FeII_Oxy"/>
    <property type="match status" value="1"/>
</dbReference>
<dbReference type="GO" id="GO:0009805">
    <property type="term" value="P:coumarin biosynthetic process"/>
    <property type="evidence" value="ECO:0007669"/>
    <property type="project" value="UniProtKB-ARBA"/>
</dbReference>